<dbReference type="SUPFAM" id="SSF53335">
    <property type="entry name" value="S-adenosyl-L-methionine-dependent methyltransferases"/>
    <property type="match status" value="1"/>
</dbReference>
<dbReference type="EMBL" id="CAFAAV010000041">
    <property type="protein sequence ID" value="CAB4810989.1"/>
    <property type="molecule type" value="Genomic_DNA"/>
</dbReference>
<dbReference type="InterPro" id="IPR029063">
    <property type="entry name" value="SAM-dependent_MTases_sf"/>
</dbReference>
<dbReference type="EMBL" id="CAESGF010000005">
    <property type="protein sequence ID" value="CAB4363243.1"/>
    <property type="molecule type" value="Genomic_DNA"/>
</dbReference>
<dbReference type="EMBL" id="CAFBIY010000030">
    <property type="protein sequence ID" value="CAB4848767.1"/>
    <property type="molecule type" value="Genomic_DNA"/>
</dbReference>
<evidence type="ECO:0000313" key="6">
    <source>
        <dbReference type="EMBL" id="CAB5003626.1"/>
    </source>
</evidence>
<accession>A0A6J6SD56</accession>
<dbReference type="Gene3D" id="3.40.50.150">
    <property type="entry name" value="Vaccinia Virus protein VP39"/>
    <property type="match status" value="1"/>
</dbReference>
<reference evidence="2" key="1">
    <citation type="submission" date="2020-05" db="EMBL/GenBank/DDBJ databases">
        <authorList>
            <person name="Chiriac C."/>
            <person name="Salcher M."/>
            <person name="Ghai R."/>
            <person name="Kavagutti S V."/>
        </authorList>
    </citation>
    <scope>NUCLEOTIDE SEQUENCE</scope>
</reference>
<organism evidence="2">
    <name type="scientific">freshwater metagenome</name>
    <dbReference type="NCBI Taxonomy" id="449393"/>
    <lineage>
        <taxon>unclassified sequences</taxon>
        <taxon>metagenomes</taxon>
        <taxon>ecological metagenomes</taxon>
    </lineage>
</organism>
<protein>
    <submittedName>
        <fullName evidence="2">Unannotated protein</fullName>
    </submittedName>
</protein>
<dbReference type="EMBL" id="CAFBOL010000078">
    <property type="protein sequence ID" value="CAB5003626.1"/>
    <property type="molecule type" value="Genomic_DNA"/>
</dbReference>
<name>A0A6J6SD56_9ZZZZ</name>
<evidence type="ECO:0000313" key="5">
    <source>
        <dbReference type="EMBL" id="CAB4927655.1"/>
    </source>
</evidence>
<evidence type="ECO:0000313" key="1">
    <source>
        <dbReference type="EMBL" id="CAB4363243.1"/>
    </source>
</evidence>
<evidence type="ECO:0000313" key="3">
    <source>
        <dbReference type="EMBL" id="CAB4810989.1"/>
    </source>
</evidence>
<dbReference type="Pfam" id="PF13489">
    <property type="entry name" value="Methyltransf_23"/>
    <property type="match status" value="1"/>
</dbReference>
<dbReference type="CDD" id="cd02440">
    <property type="entry name" value="AdoMet_MTases"/>
    <property type="match status" value="1"/>
</dbReference>
<gene>
    <name evidence="2" type="ORF">UFOPK2656_02217</name>
    <name evidence="3" type="ORF">UFOPK3099_00740</name>
    <name evidence="4" type="ORF">UFOPK3267_00773</name>
    <name evidence="5" type="ORF">UFOPK3651_01274</name>
    <name evidence="6" type="ORF">UFOPK3931_02333</name>
    <name evidence="1" type="ORF">UFOPK4189_01025</name>
</gene>
<evidence type="ECO:0000313" key="4">
    <source>
        <dbReference type="EMBL" id="CAB4848767.1"/>
    </source>
</evidence>
<dbReference type="AlphaFoldDB" id="A0A6J6SD56"/>
<dbReference type="EMBL" id="CAFBMT010000005">
    <property type="protein sequence ID" value="CAB4927655.1"/>
    <property type="molecule type" value="Genomic_DNA"/>
</dbReference>
<proteinExistence type="predicted"/>
<evidence type="ECO:0000313" key="2">
    <source>
        <dbReference type="EMBL" id="CAB4732339.1"/>
    </source>
</evidence>
<sequence length="259" mass="28555">MPSNDPGTDTSSGDITGDIASQVAALPWYHSIDLPGGVTTPGVVHNARVIPRLRLPESYAGKSVLDIGAWDGYYSFDAVRRGAGDVLAADSFSWDGRGWGSKASFEFARRTLGLDGRVRDQNIDPTELSPDALGGTFDIVLLLGVLYHLEDPIGVLRRAANCCNELLVLETESTLNWLRFPAARVFPGAELNGDPTNWYQYNERALVGLLKEVGFTSTTTVYRYPLYRRFARAVRDRIKGKPFRAAFYSSRIVIHARKG</sequence>
<dbReference type="EMBL" id="CAEZYF010000014">
    <property type="protein sequence ID" value="CAB4732339.1"/>
    <property type="molecule type" value="Genomic_DNA"/>
</dbReference>